<dbReference type="RefSeq" id="WP_258499278.1">
    <property type="nucleotide sequence ID" value="NZ_JANSKA010000005.1"/>
</dbReference>
<evidence type="ECO:0000313" key="2">
    <source>
        <dbReference type="Proteomes" id="UP001204320"/>
    </source>
</evidence>
<organism evidence="1 2">
    <name type="scientific">Tractidigestivibacter montrealensis</name>
    <dbReference type="NCBI Taxonomy" id="2972466"/>
    <lineage>
        <taxon>Bacteria</taxon>
        <taxon>Bacillati</taxon>
        <taxon>Actinomycetota</taxon>
        <taxon>Coriobacteriia</taxon>
        <taxon>Coriobacteriales</taxon>
        <taxon>Atopobiaceae</taxon>
        <taxon>Tractidigestivibacter</taxon>
    </lineage>
</organism>
<comment type="caution">
    <text evidence="1">The sequence shown here is derived from an EMBL/GenBank/DDBJ whole genome shotgun (WGS) entry which is preliminary data.</text>
</comment>
<keyword evidence="2" id="KW-1185">Reference proteome</keyword>
<sequence>MVDLGKVLRADGVRGYPAQTLLFSERTRHFLGKPAGTLLHAVFASLFAAPRIEGDFAVRAYNLPVDTYRVGVVHLPVLVEEVHDSLVKADELGQKTKRLSAKRQGLMHRTDLKQVFIEL</sequence>
<accession>A0ABT1Z9B8</accession>
<dbReference type="EMBL" id="JANSKA010000005">
    <property type="protein sequence ID" value="MCR9036802.1"/>
    <property type="molecule type" value="Genomic_DNA"/>
</dbReference>
<evidence type="ECO:0000313" key="1">
    <source>
        <dbReference type="EMBL" id="MCR9036802.1"/>
    </source>
</evidence>
<dbReference type="Proteomes" id="UP001204320">
    <property type="component" value="Unassembled WGS sequence"/>
</dbReference>
<reference evidence="1 2" key="1">
    <citation type="submission" date="2022-08" db="EMBL/GenBank/DDBJ databases">
        <title>Tractidigestivibacter montrealensis type strain KD21.</title>
        <authorList>
            <person name="Diop K."/>
            <person name="Richard C."/>
            <person name="Routy B."/>
        </authorList>
    </citation>
    <scope>NUCLEOTIDE SEQUENCE [LARGE SCALE GENOMIC DNA]</scope>
    <source>
        <strain evidence="1 2">KD21</strain>
    </source>
</reference>
<proteinExistence type="predicted"/>
<name>A0ABT1Z9B8_9ACTN</name>
<protein>
    <submittedName>
        <fullName evidence="1">Uncharacterized protein</fullName>
    </submittedName>
</protein>
<gene>
    <name evidence="1" type="ORF">NVS32_07570</name>
</gene>